<evidence type="ECO:0000313" key="1">
    <source>
        <dbReference type="EMBL" id="QSI76255.1"/>
    </source>
</evidence>
<keyword evidence="2" id="KW-1185">Reference proteome</keyword>
<proteinExistence type="predicted"/>
<accession>A0ABX7M715</accession>
<evidence type="ECO:0000313" key="2">
    <source>
        <dbReference type="Proteomes" id="UP000663570"/>
    </source>
</evidence>
<dbReference type="RefSeq" id="WP_172204872.1">
    <property type="nucleotide sequence ID" value="NZ_CP071060.1"/>
</dbReference>
<dbReference type="Proteomes" id="UP000663570">
    <property type="component" value="Chromosome"/>
</dbReference>
<name>A0ABX7M715_9RHOO</name>
<dbReference type="InterPro" id="IPR027599">
    <property type="entry name" value="PqqD-rel_X"/>
</dbReference>
<protein>
    <submittedName>
        <fullName evidence="1">HPr-rel-A system PqqD family peptide chaperone</fullName>
    </submittedName>
</protein>
<sequence>MQDASPRWVSHHWPDGSVFYDRQTGATHALSPLAAEVLALPAAARYDAAQAADAIAGLLSLPCSPELTDNVSQALDQLRRIELI</sequence>
<gene>
    <name evidence="1" type="ORF">JY500_17545</name>
</gene>
<organism evidence="1 2">
    <name type="scientific">Niveibacterium microcysteis</name>
    <dbReference type="NCBI Taxonomy" id="2811415"/>
    <lineage>
        <taxon>Bacteria</taxon>
        <taxon>Pseudomonadati</taxon>
        <taxon>Pseudomonadota</taxon>
        <taxon>Betaproteobacteria</taxon>
        <taxon>Rhodocyclales</taxon>
        <taxon>Rhodocyclaceae</taxon>
        <taxon>Niveibacterium</taxon>
    </lineage>
</organism>
<dbReference type="EMBL" id="CP071060">
    <property type="protein sequence ID" value="QSI76255.1"/>
    <property type="molecule type" value="Genomic_DNA"/>
</dbReference>
<reference evidence="1 2" key="1">
    <citation type="submission" date="2021-02" db="EMBL/GenBank/DDBJ databases">
        <title>Niveibacterium changnyeongensis HC41.</title>
        <authorList>
            <person name="Kang M."/>
        </authorList>
    </citation>
    <scope>NUCLEOTIDE SEQUENCE [LARGE SCALE GENOMIC DNA]</scope>
    <source>
        <strain evidence="1 2">HC41</strain>
    </source>
</reference>
<dbReference type="NCBIfam" id="TIGR04353">
    <property type="entry name" value="PqqD_rel_X"/>
    <property type="match status" value="1"/>
</dbReference>